<protein>
    <submittedName>
        <fullName evidence="8">O-antigen ligase family protein</fullName>
    </submittedName>
</protein>
<organism evidence="8 9">
    <name type="scientific">Cohnella yongneupensis</name>
    <dbReference type="NCBI Taxonomy" id="425006"/>
    <lineage>
        <taxon>Bacteria</taxon>
        <taxon>Bacillati</taxon>
        <taxon>Bacillota</taxon>
        <taxon>Bacilli</taxon>
        <taxon>Bacillales</taxon>
        <taxon>Paenibacillaceae</taxon>
        <taxon>Cohnella</taxon>
    </lineage>
</organism>
<evidence type="ECO:0000256" key="4">
    <source>
        <dbReference type="ARBA" id="ARBA00023136"/>
    </source>
</evidence>
<feature type="transmembrane region" description="Helical" evidence="6">
    <location>
        <begin position="173"/>
        <end position="194"/>
    </location>
</feature>
<dbReference type="SUPFAM" id="SSF48452">
    <property type="entry name" value="TPR-like"/>
    <property type="match status" value="1"/>
</dbReference>
<dbReference type="InterPro" id="IPR051533">
    <property type="entry name" value="WaaL-like"/>
</dbReference>
<keyword evidence="3 6" id="KW-1133">Transmembrane helix</keyword>
<feature type="transmembrane region" description="Helical" evidence="6">
    <location>
        <begin position="287"/>
        <end position="305"/>
    </location>
</feature>
<dbReference type="Gene3D" id="1.25.40.10">
    <property type="entry name" value="Tetratricopeptide repeat domain"/>
    <property type="match status" value="1"/>
</dbReference>
<keyword evidence="4 6" id="KW-0472">Membrane</keyword>
<keyword evidence="9" id="KW-1185">Reference proteome</keyword>
<feature type="transmembrane region" description="Helical" evidence="6">
    <location>
        <begin position="71"/>
        <end position="91"/>
    </location>
</feature>
<evidence type="ECO:0000256" key="3">
    <source>
        <dbReference type="ARBA" id="ARBA00022989"/>
    </source>
</evidence>
<dbReference type="EMBL" id="JBHSNC010000048">
    <property type="protein sequence ID" value="MFC5530863.1"/>
    <property type="molecule type" value="Genomic_DNA"/>
</dbReference>
<comment type="subcellular location">
    <subcellularLocation>
        <location evidence="1">Membrane</location>
        <topology evidence="1">Multi-pass membrane protein</topology>
    </subcellularLocation>
</comment>
<dbReference type="InterPro" id="IPR019734">
    <property type="entry name" value="TPR_rpt"/>
</dbReference>
<dbReference type="Pfam" id="PF04932">
    <property type="entry name" value="Wzy_C"/>
    <property type="match status" value="1"/>
</dbReference>
<evidence type="ECO:0000313" key="8">
    <source>
        <dbReference type="EMBL" id="MFC5530863.1"/>
    </source>
</evidence>
<feature type="transmembrane region" description="Helical" evidence="6">
    <location>
        <begin position="326"/>
        <end position="344"/>
    </location>
</feature>
<dbReference type="GO" id="GO:0016874">
    <property type="term" value="F:ligase activity"/>
    <property type="evidence" value="ECO:0007669"/>
    <property type="project" value="UniProtKB-KW"/>
</dbReference>
<feature type="transmembrane region" description="Helical" evidence="6">
    <location>
        <begin position="254"/>
        <end position="275"/>
    </location>
</feature>
<accession>A0ABW0R0Z1</accession>
<name>A0ABW0R0Z1_9BACL</name>
<proteinExistence type="predicted"/>
<reference evidence="9" key="1">
    <citation type="journal article" date="2019" name="Int. J. Syst. Evol. Microbiol.">
        <title>The Global Catalogue of Microorganisms (GCM) 10K type strain sequencing project: providing services to taxonomists for standard genome sequencing and annotation.</title>
        <authorList>
            <consortium name="The Broad Institute Genomics Platform"/>
            <consortium name="The Broad Institute Genome Sequencing Center for Infectious Disease"/>
            <person name="Wu L."/>
            <person name="Ma J."/>
        </authorList>
    </citation>
    <scope>NUCLEOTIDE SEQUENCE [LARGE SCALE GENOMIC DNA]</scope>
    <source>
        <strain evidence="9">CGMCC 1.18578</strain>
    </source>
</reference>
<evidence type="ECO:0000256" key="2">
    <source>
        <dbReference type="ARBA" id="ARBA00022692"/>
    </source>
</evidence>
<gene>
    <name evidence="8" type="ORF">ACFPQ4_15650</name>
</gene>
<keyword evidence="8" id="KW-0436">Ligase</keyword>
<evidence type="ECO:0000256" key="6">
    <source>
        <dbReference type="SAM" id="Phobius"/>
    </source>
</evidence>
<feature type="transmembrane region" description="Helical" evidence="6">
    <location>
        <begin position="12"/>
        <end position="34"/>
    </location>
</feature>
<feature type="transmembrane region" description="Helical" evidence="6">
    <location>
        <begin position="439"/>
        <end position="469"/>
    </location>
</feature>
<dbReference type="Proteomes" id="UP001596108">
    <property type="component" value="Unassembled WGS sequence"/>
</dbReference>
<evidence type="ECO:0000313" key="9">
    <source>
        <dbReference type="Proteomes" id="UP001596108"/>
    </source>
</evidence>
<dbReference type="InterPro" id="IPR011990">
    <property type="entry name" value="TPR-like_helical_dom_sf"/>
</dbReference>
<keyword evidence="2 6" id="KW-0812">Transmembrane</keyword>
<feature type="transmembrane region" description="Helical" evidence="6">
    <location>
        <begin position="132"/>
        <end position="153"/>
    </location>
</feature>
<feature type="transmembrane region" description="Helical" evidence="6">
    <location>
        <begin position="230"/>
        <end position="247"/>
    </location>
</feature>
<dbReference type="RefSeq" id="WP_378112805.1">
    <property type="nucleotide sequence ID" value="NZ_JBHSNC010000048.1"/>
</dbReference>
<keyword evidence="5" id="KW-0802">TPR repeat</keyword>
<dbReference type="PANTHER" id="PTHR37422:SF13">
    <property type="entry name" value="LIPOPOLYSACCHARIDE BIOSYNTHESIS PROTEIN PA4999-RELATED"/>
    <property type="match status" value="1"/>
</dbReference>
<feature type="domain" description="O-antigen ligase-related" evidence="7">
    <location>
        <begin position="214"/>
        <end position="421"/>
    </location>
</feature>
<evidence type="ECO:0000259" key="7">
    <source>
        <dbReference type="Pfam" id="PF04932"/>
    </source>
</evidence>
<feature type="transmembrane region" description="Helical" evidence="6">
    <location>
        <begin position="103"/>
        <end position="120"/>
    </location>
</feature>
<feature type="repeat" description="TPR" evidence="5">
    <location>
        <begin position="603"/>
        <end position="636"/>
    </location>
</feature>
<evidence type="ECO:0000256" key="1">
    <source>
        <dbReference type="ARBA" id="ARBA00004141"/>
    </source>
</evidence>
<comment type="caution">
    <text evidence="8">The sequence shown here is derived from an EMBL/GenBank/DDBJ whole genome shotgun (WGS) entry which is preliminary data.</text>
</comment>
<dbReference type="SMART" id="SM00028">
    <property type="entry name" value="TPR"/>
    <property type="match status" value="2"/>
</dbReference>
<evidence type="ECO:0000256" key="5">
    <source>
        <dbReference type="PROSITE-ProRule" id="PRU00339"/>
    </source>
</evidence>
<feature type="transmembrane region" description="Helical" evidence="6">
    <location>
        <begin position="406"/>
        <end position="427"/>
    </location>
</feature>
<feature type="transmembrane region" description="Helical" evidence="6">
    <location>
        <begin position="206"/>
        <end position="224"/>
    </location>
</feature>
<dbReference type="PANTHER" id="PTHR37422">
    <property type="entry name" value="TEICHURONIC ACID BIOSYNTHESIS PROTEIN TUAE"/>
    <property type="match status" value="1"/>
</dbReference>
<sequence length="744" mass="80085">MRKSRLEDGIRGLQRLAAPLGFGFVVITLGWAAYRSGLFFDSDLYGLARMLFIGGLLWALFVPIRGRTLDVMPGMIFPLSLSALYALTLLANPVSVQGSTDAALRWLAYACWAMLLAAIWRKESNRQWGKAAIQATGVFVLVSGWLGWFGAYAHPEIVLRFNDPELSATGTRLAGFFQYPNAYGALLATFLLMQLQAWTAVDSKRWQSRLAAWTAVFYGGALLLTESRGAYAALVLGLAIAFGSAKAGSRVKWVLAVSMTAAGSTLLALLAWHWMPSAEGGGAHPSCAGMVGVTVCGLLGGAAFARVRGRLTAGEGKAAKGPLPRWLPWATSLIGAAALCWLWISSEGERLSGHFQTAASRWLFYKDAWGMFLDRPWLGFGGDSWREMLGLYQSEPYVGNEVHSGYLSLILDTGIVGLALMLVMFGFGVRTLWRKEKAAIAPAALLLVHALIDFDWSYAFVWLLLIAWFQVHAGGRGNARDAGAVGHSIDASHTWSTAGVLVPRKMRSPGVWTRRLGCACLPALLAAGAAAGLWAASRSDAAATAYGNAAIAASPEARAAHLRAALEANPAYAGIRLGLAPLLPLRERASLLAAGLRYEPQSAPLHLQLGIAYAELGDVAQASDSLREAVRLDRFSREGQTAALAAMANLAAFRQEAGDANAANEAAAAGAAFYARYRELARQVAAMKHPANDRQFALTIAANFHAARCLLILNRRDEADVLLREIVRLDDGDWRERALKLLDE</sequence>
<dbReference type="InterPro" id="IPR007016">
    <property type="entry name" value="O-antigen_ligase-rel_domated"/>
</dbReference>
<dbReference type="PROSITE" id="PS50005">
    <property type="entry name" value="TPR"/>
    <property type="match status" value="1"/>
</dbReference>
<feature type="transmembrane region" description="Helical" evidence="6">
    <location>
        <begin position="46"/>
        <end position="64"/>
    </location>
</feature>